<reference evidence="15 16" key="1">
    <citation type="journal article" date="2003" name="Proc. Natl. Acad. Sci. U.S.A.">
        <title>The genome sequence of Blochmannia floridanus: comparative analysis of reduced genomes.</title>
        <authorList>
            <person name="Gil R."/>
            <person name="Silva F.J."/>
            <person name="Zientz E."/>
            <person name="Delmotte F."/>
            <person name="Gonzalez-Candelas F."/>
            <person name="Latorre A."/>
            <person name="Rausell C."/>
            <person name="Kramerbeek J."/>
            <person name="Gadau J."/>
            <person name="Hoelldobler B."/>
            <person name="van Ham R.C.H.J."/>
            <person name="Gross R."/>
            <person name="Moya A."/>
        </authorList>
    </citation>
    <scope>NUCLEOTIDE SEQUENCE [LARGE SCALE GENOMIC DNA]</scope>
</reference>
<dbReference type="InterPro" id="IPR002314">
    <property type="entry name" value="aa-tRNA-synt_IIb"/>
</dbReference>
<dbReference type="PRINTS" id="PR01047">
    <property type="entry name" value="TRNASYNTHTHR"/>
</dbReference>
<keyword evidence="11 15" id="KW-0030">Aminoacyl-tRNA synthetase</keyword>
<keyword evidence="4" id="KW-0820">tRNA-binding</keyword>
<evidence type="ECO:0000256" key="1">
    <source>
        <dbReference type="ARBA" id="ARBA00008226"/>
    </source>
</evidence>
<dbReference type="Gene3D" id="3.30.930.10">
    <property type="entry name" value="Bira Bifunctional Protein, Domain 2"/>
    <property type="match status" value="1"/>
</dbReference>
<dbReference type="AlphaFoldDB" id="Q7VR71"/>
<evidence type="ECO:0000256" key="9">
    <source>
        <dbReference type="ARBA" id="ARBA00022840"/>
    </source>
</evidence>
<evidence type="ECO:0000259" key="14">
    <source>
        <dbReference type="PROSITE" id="PS50862"/>
    </source>
</evidence>
<evidence type="ECO:0000256" key="11">
    <source>
        <dbReference type="ARBA" id="ARBA00023146"/>
    </source>
</evidence>
<dbReference type="PANTHER" id="PTHR11451:SF44">
    <property type="entry name" value="THREONINE--TRNA LIGASE, CHLOROPLASTIC_MITOCHONDRIAL 2"/>
    <property type="match status" value="1"/>
</dbReference>
<dbReference type="NCBIfam" id="TIGR00418">
    <property type="entry name" value="thrS"/>
    <property type="match status" value="1"/>
</dbReference>
<dbReference type="HOGENOM" id="CLU_008554_2_1_6"/>
<keyword evidence="3" id="KW-0963">Cytoplasm</keyword>
<keyword evidence="16" id="KW-1185">Reference proteome</keyword>
<dbReference type="GO" id="GO:0005524">
    <property type="term" value="F:ATP binding"/>
    <property type="evidence" value="ECO:0007669"/>
    <property type="project" value="UniProtKB-KW"/>
</dbReference>
<evidence type="ECO:0000256" key="3">
    <source>
        <dbReference type="ARBA" id="ARBA00022490"/>
    </source>
</evidence>
<sequence length="410" mass="48861">MKKNQKIKKYDHRNLSHQLDLYHLQEDAPGMVFWHVNGWTIFQELKNFIRKKLQQYQYQEVKSPTMIDRVLWKKTGHWDNYYEHIFTTDSENRKYCIKPMNCPGHIQIFNHGLKTYKDLPIRMAEFGSCHRNELSGSLHGLMRIREFTQDDAHIFCALTQIPNELYHCIKMMYDIYHVFNFKKIIVKLSTRPKKRIGEDSVWDVAEQYLSDVLKQNNIEFTYQPNDGAFYGPKIEFILLDSLKRSWQCGTIQLDFTLPKLLESKYIDNNNSYQTPVIIHRAVLGSIERFIGVITEEYLGFFPTWLAPIQIIIMNVTDGQISYVIELAKKLSNKNFRVKIDLRNETISFKIRSHIIHRIPYMLICGNAEMNQKTVSIRTFRGKNFKNYKIDIFIEKLQHEIYNYSFQQLEE</sequence>
<dbReference type="EMBL" id="BX248583">
    <property type="protein sequence ID" value="CAD83418.1"/>
    <property type="molecule type" value="Genomic_DNA"/>
</dbReference>
<dbReference type="OrthoDB" id="9802304at2"/>
<evidence type="ECO:0000256" key="6">
    <source>
        <dbReference type="ARBA" id="ARBA00022723"/>
    </source>
</evidence>
<evidence type="ECO:0000256" key="7">
    <source>
        <dbReference type="ARBA" id="ARBA00022741"/>
    </source>
</evidence>
<evidence type="ECO:0000313" key="15">
    <source>
        <dbReference type="EMBL" id="CAD83418.1"/>
    </source>
</evidence>
<feature type="domain" description="Aminoacyl-transfer RNA synthetases class-II family profile" evidence="14">
    <location>
        <begin position="11"/>
        <end position="302"/>
    </location>
</feature>
<dbReference type="InterPro" id="IPR006195">
    <property type="entry name" value="aa-tRNA-synth_II"/>
</dbReference>
<keyword evidence="8" id="KW-0862">Zinc</keyword>
<evidence type="ECO:0000256" key="12">
    <source>
        <dbReference type="ARBA" id="ARBA00049515"/>
    </source>
</evidence>
<dbReference type="SUPFAM" id="SSF55681">
    <property type="entry name" value="Class II aaRS and biotin synthetases"/>
    <property type="match status" value="1"/>
</dbReference>
<dbReference type="STRING" id="203907.Bfl351"/>
<dbReference type="CDD" id="cd00771">
    <property type="entry name" value="ThrRS_core"/>
    <property type="match status" value="1"/>
</dbReference>
<dbReference type="InterPro" id="IPR002320">
    <property type="entry name" value="Thr-tRNA-ligase_IIa"/>
</dbReference>
<dbReference type="EC" id="6.1.1.3" evidence="2 13"/>
<dbReference type="CDD" id="cd00860">
    <property type="entry name" value="ThrRS_anticodon"/>
    <property type="match status" value="1"/>
</dbReference>
<evidence type="ECO:0000256" key="8">
    <source>
        <dbReference type="ARBA" id="ARBA00022833"/>
    </source>
</evidence>
<dbReference type="InterPro" id="IPR004154">
    <property type="entry name" value="Anticodon-bd"/>
</dbReference>
<dbReference type="InterPro" id="IPR033728">
    <property type="entry name" value="ThrRS_core"/>
</dbReference>
<gene>
    <name evidence="15" type="primary">thrS</name>
    <name evidence="15" type="ordered locus">Bfl351</name>
</gene>
<name>Q7VR71_BLOFL</name>
<dbReference type="FunFam" id="3.30.930.10:FF:000002">
    <property type="entry name" value="Threonine--tRNA ligase"/>
    <property type="match status" value="1"/>
</dbReference>
<dbReference type="FunFam" id="3.40.50.800:FF:000001">
    <property type="entry name" value="Threonine--tRNA ligase"/>
    <property type="match status" value="1"/>
</dbReference>
<dbReference type="GO" id="GO:0046872">
    <property type="term" value="F:metal ion binding"/>
    <property type="evidence" value="ECO:0007669"/>
    <property type="project" value="UniProtKB-KW"/>
</dbReference>
<dbReference type="GO" id="GO:0006435">
    <property type="term" value="P:threonyl-tRNA aminoacylation"/>
    <property type="evidence" value="ECO:0007669"/>
    <property type="project" value="UniProtKB-UniRule"/>
</dbReference>
<keyword evidence="4" id="KW-0694">RNA-binding</keyword>
<keyword evidence="5 15" id="KW-0436">Ligase</keyword>
<dbReference type="Pfam" id="PF03129">
    <property type="entry name" value="HGTP_anticodon"/>
    <property type="match status" value="1"/>
</dbReference>
<dbReference type="KEGG" id="bfl:Bfl351"/>
<dbReference type="PANTHER" id="PTHR11451">
    <property type="entry name" value="THREONINE-TRNA LIGASE"/>
    <property type="match status" value="1"/>
</dbReference>
<dbReference type="GO" id="GO:0000049">
    <property type="term" value="F:tRNA binding"/>
    <property type="evidence" value="ECO:0007669"/>
    <property type="project" value="UniProtKB-KW"/>
</dbReference>
<keyword evidence="10" id="KW-0648">Protein biosynthesis</keyword>
<protein>
    <recommendedName>
        <fullName evidence="2 13">Threonine--tRNA ligase</fullName>
        <ecNumber evidence="2 13">6.1.1.3</ecNumber>
    </recommendedName>
</protein>
<dbReference type="eggNOG" id="COG0441">
    <property type="taxonomic scope" value="Bacteria"/>
</dbReference>
<evidence type="ECO:0000256" key="4">
    <source>
        <dbReference type="ARBA" id="ARBA00022555"/>
    </source>
</evidence>
<dbReference type="Pfam" id="PF00587">
    <property type="entry name" value="tRNA-synt_2b"/>
    <property type="match status" value="1"/>
</dbReference>
<evidence type="ECO:0000256" key="5">
    <source>
        <dbReference type="ARBA" id="ARBA00022598"/>
    </source>
</evidence>
<comment type="similarity">
    <text evidence="1">Belongs to the class-II aminoacyl-tRNA synthetase family.</text>
</comment>
<dbReference type="GO" id="GO:0005829">
    <property type="term" value="C:cytosol"/>
    <property type="evidence" value="ECO:0007669"/>
    <property type="project" value="TreeGrafter"/>
</dbReference>
<dbReference type="PROSITE" id="PS50862">
    <property type="entry name" value="AA_TRNA_LIGASE_II"/>
    <property type="match status" value="1"/>
</dbReference>
<dbReference type="InterPro" id="IPR045864">
    <property type="entry name" value="aa-tRNA-synth_II/BPL/LPL"/>
</dbReference>
<keyword evidence="6" id="KW-0479">Metal-binding</keyword>
<dbReference type="Proteomes" id="UP000002192">
    <property type="component" value="Chromosome"/>
</dbReference>
<dbReference type="InterPro" id="IPR047246">
    <property type="entry name" value="ThrRS_anticodon"/>
</dbReference>
<keyword evidence="9" id="KW-0067">ATP-binding</keyword>
<comment type="catalytic activity">
    <reaction evidence="12">
        <text>tRNA(Thr) + L-threonine + ATP = L-threonyl-tRNA(Thr) + AMP + diphosphate + H(+)</text>
        <dbReference type="Rhea" id="RHEA:24624"/>
        <dbReference type="Rhea" id="RHEA-COMP:9670"/>
        <dbReference type="Rhea" id="RHEA-COMP:9704"/>
        <dbReference type="ChEBI" id="CHEBI:15378"/>
        <dbReference type="ChEBI" id="CHEBI:30616"/>
        <dbReference type="ChEBI" id="CHEBI:33019"/>
        <dbReference type="ChEBI" id="CHEBI:57926"/>
        <dbReference type="ChEBI" id="CHEBI:78442"/>
        <dbReference type="ChEBI" id="CHEBI:78534"/>
        <dbReference type="ChEBI" id="CHEBI:456215"/>
        <dbReference type="EC" id="6.1.1.3"/>
    </reaction>
</comment>
<dbReference type="SUPFAM" id="SSF52954">
    <property type="entry name" value="Class II aaRS ABD-related"/>
    <property type="match status" value="1"/>
</dbReference>
<accession>Q7VR71</accession>
<dbReference type="GO" id="GO:0004829">
    <property type="term" value="F:threonine-tRNA ligase activity"/>
    <property type="evidence" value="ECO:0007669"/>
    <property type="project" value="UniProtKB-UniRule"/>
</dbReference>
<keyword evidence="7" id="KW-0547">Nucleotide-binding</keyword>
<evidence type="ECO:0000313" key="16">
    <source>
        <dbReference type="Proteomes" id="UP000002192"/>
    </source>
</evidence>
<dbReference type="Gene3D" id="3.40.50.800">
    <property type="entry name" value="Anticodon-binding domain"/>
    <property type="match status" value="1"/>
</dbReference>
<dbReference type="InterPro" id="IPR036621">
    <property type="entry name" value="Anticodon-bd_dom_sf"/>
</dbReference>
<organism evidence="15 16">
    <name type="scientific">Blochmanniella floridana</name>
    <dbReference type="NCBI Taxonomy" id="203907"/>
    <lineage>
        <taxon>Bacteria</taxon>
        <taxon>Pseudomonadati</taxon>
        <taxon>Pseudomonadota</taxon>
        <taxon>Gammaproteobacteria</taxon>
        <taxon>Enterobacterales</taxon>
        <taxon>Enterobacteriaceae</taxon>
        <taxon>ant endosymbionts</taxon>
        <taxon>Candidatus Blochmanniella</taxon>
    </lineage>
</organism>
<proteinExistence type="inferred from homology"/>
<evidence type="ECO:0000256" key="10">
    <source>
        <dbReference type="ARBA" id="ARBA00022917"/>
    </source>
</evidence>
<evidence type="ECO:0000256" key="13">
    <source>
        <dbReference type="NCBIfam" id="TIGR00418"/>
    </source>
</evidence>
<evidence type="ECO:0000256" key="2">
    <source>
        <dbReference type="ARBA" id="ARBA00013163"/>
    </source>
</evidence>